<organism evidence="2 3">
    <name type="scientific">SAR86 cluster bacterium</name>
    <dbReference type="NCBI Taxonomy" id="2030880"/>
    <lineage>
        <taxon>Bacteria</taxon>
        <taxon>Pseudomonadati</taxon>
        <taxon>Pseudomonadota</taxon>
        <taxon>Gammaproteobacteria</taxon>
        <taxon>SAR86 cluster</taxon>
    </lineage>
</organism>
<feature type="transmembrane region" description="Helical" evidence="1">
    <location>
        <begin position="12"/>
        <end position="30"/>
    </location>
</feature>
<keyword evidence="1" id="KW-0812">Transmembrane</keyword>
<dbReference type="AlphaFoldDB" id="A0A937M361"/>
<name>A0A937M361_9GAMM</name>
<dbReference type="EMBL" id="JADHSG010000021">
    <property type="protein sequence ID" value="MBL6903822.1"/>
    <property type="molecule type" value="Genomic_DNA"/>
</dbReference>
<dbReference type="Proteomes" id="UP000705230">
    <property type="component" value="Unassembled WGS sequence"/>
</dbReference>
<reference evidence="2" key="1">
    <citation type="submission" date="2020-10" db="EMBL/GenBank/DDBJ databases">
        <title>Microbiome of the Black Sea water column analyzed by genome centric metagenomics.</title>
        <authorList>
            <person name="Cabello-Yeves P.J."/>
            <person name="Callieri C."/>
            <person name="Picazo A."/>
            <person name="Mehrshad M."/>
            <person name="Haro-Moreno J.M."/>
            <person name="Roda-Garcia J."/>
            <person name="Dzembekova N."/>
            <person name="Slabakova V."/>
            <person name="Slabakova N."/>
            <person name="Moncheva S."/>
            <person name="Rodriguez-Valera F."/>
        </authorList>
    </citation>
    <scope>NUCLEOTIDE SEQUENCE</scope>
    <source>
        <strain evidence="2">BS30m-G43</strain>
    </source>
</reference>
<evidence type="ECO:0000313" key="2">
    <source>
        <dbReference type="EMBL" id="MBL6903822.1"/>
    </source>
</evidence>
<feature type="transmembrane region" description="Helical" evidence="1">
    <location>
        <begin position="42"/>
        <end position="60"/>
    </location>
</feature>
<accession>A0A937M361</accession>
<evidence type="ECO:0000256" key="1">
    <source>
        <dbReference type="SAM" id="Phobius"/>
    </source>
</evidence>
<evidence type="ECO:0000313" key="3">
    <source>
        <dbReference type="Proteomes" id="UP000705230"/>
    </source>
</evidence>
<proteinExistence type="predicted"/>
<gene>
    <name evidence="2" type="ORF">ISR29_06445</name>
</gene>
<sequence length="65" mass="7190">MFVEKILNHISNWGKFWFGLIFLGSVLNAVLEKFTSLSGTSYIWVLAFGSGALIGLVAKIRGAWL</sequence>
<keyword evidence="1" id="KW-0472">Membrane</keyword>
<comment type="caution">
    <text evidence="2">The sequence shown here is derived from an EMBL/GenBank/DDBJ whole genome shotgun (WGS) entry which is preliminary data.</text>
</comment>
<keyword evidence="1" id="KW-1133">Transmembrane helix</keyword>
<protein>
    <submittedName>
        <fullName evidence="2">Uncharacterized protein</fullName>
    </submittedName>
</protein>